<protein>
    <submittedName>
        <fullName evidence="1">27552_t:CDS:1</fullName>
    </submittedName>
</protein>
<evidence type="ECO:0000313" key="2">
    <source>
        <dbReference type="Proteomes" id="UP000789920"/>
    </source>
</evidence>
<name>A0ACA9P1U8_9GLOM</name>
<organism evidence="1 2">
    <name type="scientific">Racocetra persica</name>
    <dbReference type="NCBI Taxonomy" id="160502"/>
    <lineage>
        <taxon>Eukaryota</taxon>
        <taxon>Fungi</taxon>
        <taxon>Fungi incertae sedis</taxon>
        <taxon>Mucoromycota</taxon>
        <taxon>Glomeromycotina</taxon>
        <taxon>Glomeromycetes</taxon>
        <taxon>Diversisporales</taxon>
        <taxon>Gigasporaceae</taxon>
        <taxon>Racocetra</taxon>
    </lineage>
</organism>
<evidence type="ECO:0000313" key="1">
    <source>
        <dbReference type="EMBL" id="CAG8680973.1"/>
    </source>
</evidence>
<proteinExistence type="predicted"/>
<gene>
    <name evidence="1" type="ORF">RPERSI_LOCUS9114</name>
</gene>
<reference evidence="1" key="1">
    <citation type="submission" date="2021-06" db="EMBL/GenBank/DDBJ databases">
        <authorList>
            <person name="Kallberg Y."/>
            <person name="Tangrot J."/>
            <person name="Rosling A."/>
        </authorList>
    </citation>
    <scope>NUCLEOTIDE SEQUENCE</scope>
    <source>
        <strain evidence="1">MA461A</strain>
    </source>
</reference>
<accession>A0ACA9P1U8</accession>
<keyword evidence="2" id="KW-1185">Reference proteome</keyword>
<comment type="caution">
    <text evidence="1">The sequence shown here is derived from an EMBL/GenBank/DDBJ whole genome shotgun (WGS) entry which is preliminary data.</text>
</comment>
<sequence>MLSEDISSLKEENARLMAKIIGLEARNVKLEDENMKLRTEFKSRIEELEKSRSDIAGENARRDDAIAELKAEVLKLRDDNEENKQAQDISLEEVNNVPNLFVDHPSNDSPSPCEEDRKTEEFLDSVQKKSVSDGIREKFIQKVSSDLIQSDTDLAKQQLVILSSTSSPYRQADSSSFAHLYEKLRDAENFADRAVQEAIIYYCQFGKALIQRRGEIASERQVDPESNAVSRVLNMEVRVQLPANTSDALLWKRIEQAKKL</sequence>
<dbReference type="EMBL" id="CAJVQC010016931">
    <property type="protein sequence ID" value="CAG8680973.1"/>
    <property type="molecule type" value="Genomic_DNA"/>
</dbReference>
<dbReference type="Proteomes" id="UP000789920">
    <property type="component" value="Unassembled WGS sequence"/>
</dbReference>